<dbReference type="GO" id="GO:0016020">
    <property type="term" value="C:membrane"/>
    <property type="evidence" value="ECO:0007669"/>
    <property type="project" value="UniProtKB-SubCell"/>
</dbReference>
<dbReference type="CDD" id="cd16454">
    <property type="entry name" value="RING-H2_PA-TM-RING"/>
    <property type="match status" value="1"/>
</dbReference>
<dbReference type="InterPro" id="IPR013083">
    <property type="entry name" value="Znf_RING/FYVE/PHD"/>
</dbReference>
<dbReference type="PANTHER" id="PTHR45768">
    <property type="entry name" value="E3 UBIQUITIN-PROTEIN LIGASE RNF13-LIKE"/>
    <property type="match status" value="1"/>
</dbReference>
<comment type="similarity">
    <text evidence="11">Belongs to the RING-type zinc finger family. ATL subfamily.</text>
</comment>
<evidence type="ECO:0000256" key="7">
    <source>
        <dbReference type="ARBA" id="ARBA00022786"/>
    </source>
</evidence>
<comment type="pathway">
    <text evidence="2">Protein modification; protein ubiquitination.</text>
</comment>
<evidence type="ECO:0000259" key="15">
    <source>
        <dbReference type="PROSITE" id="PS50089"/>
    </source>
</evidence>
<feature type="compositionally biased region" description="Pro residues" evidence="13">
    <location>
        <begin position="7"/>
        <end position="18"/>
    </location>
</feature>
<gene>
    <name evidence="16" type="ORF">Cni_G28356</name>
</gene>
<keyword evidence="9 14" id="KW-1133">Transmembrane helix</keyword>
<dbReference type="GO" id="GO:0008270">
    <property type="term" value="F:zinc ion binding"/>
    <property type="evidence" value="ECO:0007669"/>
    <property type="project" value="UniProtKB-KW"/>
</dbReference>
<evidence type="ECO:0000256" key="3">
    <source>
        <dbReference type="ARBA" id="ARBA00022679"/>
    </source>
</evidence>
<evidence type="ECO:0000256" key="8">
    <source>
        <dbReference type="ARBA" id="ARBA00022833"/>
    </source>
</evidence>
<dbReference type="EMBL" id="CP136898">
    <property type="protein sequence ID" value="WOL19554.1"/>
    <property type="molecule type" value="Genomic_DNA"/>
</dbReference>
<dbReference type="PANTHER" id="PTHR45768:SF16">
    <property type="entry name" value="E3 UBIQUITIN-PROTEIN LIGASE ATL4"/>
    <property type="match status" value="1"/>
</dbReference>
<dbReference type="SUPFAM" id="SSF57850">
    <property type="entry name" value="RING/U-box"/>
    <property type="match status" value="1"/>
</dbReference>
<evidence type="ECO:0000256" key="14">
    <source>
        <dbReference type="SAM" id="Phobius"/>
    </source>
</evidence>
<feature type="region of interest" description="Disordered" evidence="13">
    <location>
        <begin position="1"/>
        <end position="29"/>
    </location>
</feature>
<accession>A0AAQ3L3B2</accession>
<evidence type="ECO:0000313" key="16">
    <source>
        <dbReference type="EMBL" id="WOL19554.1"/>
    </source>
</evidence>
<keyword evidence="4 14" id="KW-0812">Transmembrane</keyword>
<keyword evidence="8" id="KW-0862">Zinc</keyword>
<keyword evidence="17" id="KW-1185">Reference proteome</keyword>
<dbReference type="PROSITE" id="PS50089">
    <property type="entry name" value="ZF_RING_2"/>
    <property type="match status" value="1"/>
</dbReference>
<evidence type="ECO:0000256" key="13">
    <source>
        <dbReference type="SAM" id="MobiDB-lite"/>
    </source>
</evidence>
<dbReference type="GO" id="GO:0016567">
    <property type="term" value="P:protein ubiquitination"/>
    <property type="evidence" value="ECO:0007669"/>
    <property type="project" value="TreeGrafter"/>
</dbReference>
<evidence type="ECO:0000256" key="2">
    <source>
        <dbReference type="ARBA" id="ARBA00004906"/>
    </source>
</evidence>
<feature type="domain" description="RING-type" evidence="15">
    <location>
        <begin position="137"/>
        <end position="179"/>
    </location>
</feature>
<dbReference type="Proteomes" id="UP001327560">
    <property type="component" value="Chromosome 9"/>
</dbReference>
<evidence type="ECO:0000256" key="11">
    <source>
        <dbReference type="ARBA" id="ARBA00024209"/>
    </source>
</evidence>
<evidence type="ECO:0000256" key="12">
    <source>
        <dbReference type="PROSITE-ProRule" id="PRU00175"/>
    </source>
</evidence>
<comment type="subcellular location">
    <subcellularLocation>
        <location evidence="1">Membrane</location>
        <topology evidence="1">Single-pass membrane protein</topology>
    </subcellularLocation>
</comment>
<keyword evidence="3" id="KW-0808">Transferase</keyword>
<keyword evidence="6 12" id="KW-0863">Zinc-finger</keyword>
<keyword evidence="5" id="KW-0479">Metal-binding</keyword>
<reference evidence="16 17" key="1">
    <citation type="submission" date="2023-10" db="EMBL/GenBank/DDBJ databases">
        <title>Chromosome-scale genome assembly provides insights into flower coloration mechanisms of Canna indica.</title>
        <authorList>
            <person name="Li C."/>
        </authorList>
    </citation>
    <scope>NUCLEOTIDE SEQUENCE [LARGE SCALE GENOMIC DNA]</scope>
    <source>
        <tissue evidence="16">Flower</tissue>
    </source>
</reference>
<evidence type="ECO:0000256" key="1">
    <source>
        <dbReference type="ARBA" id="ARBA00004167"/>
    </source>
</evidence>
<dbReference type="Pfam" id="PF13639">
    <property type="entry name" value="zf-RING_2"/>
    <property type="match status" value="1"/>
</dbReference>
<keyword evidence="7" id="KW-0833">Ubl conjugation pathway</keyword>
<dbReference type="SMART" id="SM00184">
    <property type="entry name" value="RING"/>
    <property type="match status" value="1"/>
</dbReference>
<evidence type="ECO:0000256" key="9">
    <source>
        <dbReference type="ARBA" id="ARBA00022989"/>
    </source>
</evidence>
<sequence length="363" mass="38757">MFSPSSLPRPPPTAPPSQLPLKHMPRPAEATTSSSSVSLNLSLLIIFAVIAFVFVVSASIHLLLRFLSSLRRTSSVAAAPPLPPPLLRESLSDSSSSLVAASDSGLSEKDKAVLVDALPLFSLASSLASLPKSSLDCAVCLYTFRPQDELRLLPACRHAFHSQCVDPWLRSTPSCPLCRTSITVPAPQLPPPSPAAAANGDSERPGSFRVEIGSVSQRGVLPEVEPAGNPPQHPRTFSLGSSFEYVVEEEVEAVEARMRCSTGKEEKREVSVTEPTSNPFPAPPGAEVAEAVGGGGTGWLREHVDRLASSASSSFSSFRLSGRWSHRYDGAGGGRYSWDLEGSARREAEEGGYYGFYRWLIGA</sequence>
<proteinExistence type="inferred from homology"/>
<dbReference type="InterPro" id="IPR001841">
    <property type="entry name" value="Znf_RING"/>
</dbReference>
<feature type="transmembrane region" description="Helical" evidence="14">
    <location>
        <begin position="41"/>
        <end position="64"/>
    </location>
</feature>
<protein>
    <recommendedName>
        <fullName evidence="15">RING-type domain-containing protein</fullName>
    </recommendedName>
</protein>
<name>A0AAQ3L3B2_9LILI</name>
<feature type="region of interest" description="Disordered" evidence="13">
    <location>
        <begin position="186"/>
        <end position="207"/>
    </location>
</feature>
<evidence type="ECO:0000256" key="6">
    <source>
        <dbReference type="ARBA" id="ARBA00022771"/>
    </source>
</evidence>
<dbReference type="AlphaFoldDB" id="A0AAQ3L3B2"/>
<evidence type="ECO:0000256" key="5">
    <source>
        <dbReference type="ARBA" id="ARBA00022723"/>
    </source>
</evidence>
<dbReference type="GO" id="GO:0016740">
    <property type="term" value="F:transferase activity"/>
    <property type="evidence" value="ECO:0007669"/>
    <property type="project" value="UniProtKB-KW"/>
</dbReference>
<feature type="compositionally biased region" description="Basic and acidic residues" evidence="13">
    <location>
        <begin position="258"/>
        <end position="271"/>
    </location>
</feature>
<feature type="region of interest" description="Disordered" evidence="13">
    <location>
        <begin position="258"/>
        <end position="284"/>
    </location>
</feature>
<evidence type="ECO:0000313" key="17">
    <source>
        <dbReference type="Proteomes" id="UP001327560"/>
    </source>
</evidence>
<organism evidence="16 17">
    <name type="scientific">Canna indica</name>
    <name type="common">Indian-shot</name>
    <dbReference type="NCBI Taxonomy" id="4628"/>
    <lineage>
        <taxon>Eukaryota</taxon>
        <taxon>Viridiplantae</taxon>
        <taxon>Streptophyta</taxon>
        <taxon>Embryophyta</taxon>
        <taxon>Tracheophyta</taxon>
        <taxon>Spermatophyta</taxon>
        <taxon>Magnoliopsida</taxon>
        <taxon>Liliopsida</taxon>
        <taxon>Zingiberales</taxon>
        <taxon>Cannaceae</taxon>
        <taxon>Canna</taxon>
    </lineage>
</organism>
<evidence type="ECO:0000256" key="4">
    <source>
        <dbReference type="ARBA" id="ARBA00022692"/>
    </source>
</evidence>
<dbReference type="Gene3D" id="3.30.40.10">
    <property type="entry name" value="Zinc/RING finger domain, C3HC4 (zinc finger)"/>
    <property type="match status" value="1"/>
</dbReference>
<evidence type="ECO:0000256" key="10">
    <source>
        <dbReference type="ARBA" id="ARBA00023136"/>
    </source>
</evidence>
<keyword evidence="10 14" id="KW-0472">Membrane</keyword>